<dbReference type="GO" id="GO:0003824">
    <property type="term" value="F:catalytic activity"/>
    <property type="evidence" value="ECO:0007669"/>
    <property type="project" value="InterPro"/>
</dbReference>
<dbReference type="GO" id="GO:0030151">
    <property type="term" value="F:molybdenum ion binding"/>
    <property type="evidence" value="ECO:0007669"/>
    <property type="project" value="InterPro"/>
</dbReference>
<feature type="transmembrane region" description="Helical" evidence="1">
    <location>
        <begin position="5"/>
        <end position="23"/>
    </location>
</feature>
<dbReference type="Pfam" id="PF03476">
    <property type="entry name" value="MOSC_N"/>
    <property type="match status" value="1"/>
</dbReference>
<reference evidence="3" key="1">
    <citation type="submission" date="2020-07" db="EMBL/GenBank/DDBJ databases">
        <title>The High-quality genome of the commercially important snow crab, Chionoecetes opilio.</title>
        <authorList>
            <person name="Jeong J.-H."/>
            <person name="Ryu S."/>
        </authorList>
    </citation>
    <scope>NUCLEOTIDE SEQUENCE</scope>
    <source>
        <strain evidence="3">MADBK_172401_WGS</strain>
        <tissue evidence="3">Digestive gland</tissue>
    </source>
</reference>
<dbReference type="SUPFAM" id="SSF50800">
    <property type="entry name" value="PK beta-barrel domain-like"/>
    <property type="match status" value="1"/>
</dbReference>
<dbReference type="Proteomes" id="UP000770661">
    <property type="component" value="Unassembled WGS sequence"/>
</dbReference>
<evidence type="ECO:0000256" key="1">
    <source>
        <dbReference type="SAM" id="Phobius"/>
    </source>
</evidence>
<dbReference type="InterPro" id="IPR005302">
    <property type="entry name" value="MoCF_Sase_C"/>
</dbReference>
<protein>
    <submittedName>
        <fullName evidence="3">Mitochondrial amidoxime-reducing component 1</fullName>
    </submittedName>
</protein>
<accession>A0A8J4YQT8</accession>
<evidence type="ECO:0000313" key="3">
    <source>
        <dbReference type="EMBL" id="KAG0724910.1"/>
    </source>
</evidence>
<dbReference type="InterPro" id="IPR052716">
    <property type="entry name" value="MOSC_domain"/>
</dbReference>
<dbReference type="PANTHER" id="PTHR36930">
    <property type="entry name" value="METAL-SULFUR CLUSTER BIOSYNTHESIS PROTEINS YUAD-RELATED"/>
    <property type="match status" value="1"/>
</dbReference>
<keyword evidence="1" id="KW-0812">Transmembrane</keyword>
<dbReference type="GO" id="GO:0030170">
    <property type="term" value="F:pyridoxal phosphate binding"/>
    <property type="evidence" value="ECO:0007669"/>
    <property type="project" value="InterPro"/>
</dbReference>
<proteinExistence type="predicted"/>
<keyword evidence="1" id="KW-1133">Transmembrane helix</keyword>
<sequence>MGWRAAGVGVGVGVGALLAWWAWRSEYFYPETPTKWEEVGEVSELVIYPLKSGRGVKVTEAEATRYGLARDLLEDRSFVVVTSADTIMFANDKPRLYNLILTLDGSVVTLRAVEEDQEEREVVTFDLDDVIRAAKVINIQKFEETLKGYDCGHEASAWLTRVLRERKQVVRLAYNGDLTLDRQPGRSRMLDPGYAKDYYYAQYKPSDRIVYAQHSAYTLASETSLADLNCRLEGESVTMEWFKPNIVVRGVREAYDEDDWAFVRIGDVVLRRLKPCTKCMFPHIPRVIVPTWSEISRDDRVKRVMLSTRQQKCPEALEYYWKSKPVFGSHLCIDVCGRVRVGDRVSVARTSSNPRWQVAEKRQAKSGAEAKM</sequence>
<gene>
    <name evidence="3" type="primary">marc1_0</name>
    <name evidence="3" type="ORF">GWK47_039626</name>
</gene>
<dbReference type="PROSITE" id="PS51340">
    <property type="entry name" value="MOSC"/>
    <property type="match status" value="1"/>
</dbReference>
<feature type="domain" description="MOSC" evidence="2">
    <location>
        <begin position="167"/>
        <end position="348"/>
    </location>
</feature>
<keyword evidence="4" id="KW-1185">Reference proteome</keyword>
<dbReference type="OrthoDB" id="17255at2759"/>
<dbReference type="SUPFAM" id="SSF141673">
    <property type="entry name" value="MOSC N-terminal domain-like"/>
    <property type="match status" value="1"/>
</dbReference>
<name>A0A8J4YQT8_CHIOP</name>
<dbReference type="PANTHER" id="PTHR36930:SF1">
    <property type="entry name" value="MOSC DOMAIN-CONTAINING PROTEIN"/>
    <property type="match status" value="1"/>
</dbReference>
<keyword evidence="1" id="KW-0472">Membrane</keyword>
<dbReference type="InterPro" id="IPR005303">
    <property type="entry name" value="MOCOS_middle"/>
</dbReference>
<dbReference type="InterPro" id="IPR011037">
    <property type="entry name" value="Pyrv_Knase-like_insert_dom_sf"/>
</dbReference>
<evidence type="ECO:0000259" key="2">
    <source>
        <dbReference type="PROSITE" id="PS51340"/>
    </source>
</evidence>
<dbReference type="Pfam" id="PF03473">
    <property type="entry name" value="MOSC"/>
    <property type="match status" value="1"/>
</dbReference>
<evidence type="ECO:0000313" key="4">
    <source>
        <dbReference type="Proteomes" id="UP000770661"/>
    </source>
</evidence>
<dbReference type="AlphaFoldDB" id="A0A8J4YQT8"/>
<organism evidence="3 4">
    <name type="scientific">Chionoecetes opilio</name>
    <name type="common">Atlantic snow crab</name>
    <name type="synonym">Cancer opilio</name>
    <dbReference type="NCBI Taxonomy" id="41210"/>
    <lineage>
        <taxon>Eukaryota</taxon>
        <taxon>Metazoa</taxon>
        <taxon>Ecdysozoa</taxon>
        <taxon>Arthropoda</taxon>
        <taxon>Crustacea</taxon>
        <taxon>Multicrustacea</taxon>
        <taxon>Malacostraca</taxon>
        <taxon>Eumalacostraca</taxon>
        <taxon>Eucarida</taxon>
        <taxon>Decapoda</taxon>
        <taxon>Pleocyemata</taxon>
        <taxon>Brachyura</taxon>
        <taxon>Eubrachyura</taxon>
        <taxon>Majoidea</taxon>
        <taxon>Majidae</taxon>
        <taxon>Chionoecetes</taxon>
    </lineage>
</organism>
<comment type="caution">
    <text evidence="3">The sequence shown here is derived from an EMBL/GenBank/DDBJ whole genome shotgun (WGS) entry which is preliminary data.</text>
</comment>
<dbReference type="EMBL" id="JACEEZ010006256">
    <property type="protein sequence ID" value="KAG0724910.1"/>
    <property type="molecule type" value="Genomic_DNA"/>
</dbReference>